<keyword evidence="2" id="KW-1185">Reference proteome</keyword>
<reference evidence="1 2" key="1">
    <citation type="submission" date="2019-05" db="EMBL/GenBank/DDBJ databases">
        <title>Another draft genome of Portunus trituberculatus and its Hox gene families provides insights of decapod evolution.</title>
        <authorList>
            <person name="Jeong J.-H."/>
            <person name="Song I."/>
            <person name="Kim S."/>
            <person name="Choi T."/>
            <person name="Kim D."/>
            <person name="Ryu S."/>
            <person name="Kim W."/>
        </authorList>
    </citation>
    <scope>NUCLEOTIDE SEQUENCE [LARGE SCALE GENOMIC DNA]</scope>
    <source>
        <tissue evidence="1">Muscle</tissue>
    </source>
</reference>
<sequence>MTTGEEVLGVLRCHGSSGAPNVAPVMLVLSYLAVVTVRVITATTPHLSCPRLMLPPPLLLCPSPTPGLSPHLHNIPEKLRKFGRPPRLLLPNSAKKRIESCVKWKIIKLVCGCEEIVIVDSCSSSTCECPPVPSQNKHTWGI</sequence>
<dbReference type="EMBL" id="VSRR010065466">
    <property type="protein sequence ID" value="MPC84455.1"/>
    <property type="molecule type" value="Genomic_DNA"/>
</dbReference>
<dbReference type="AlphaFoldDB" id="A0A5B7IPN4"/>
<protein>
    <submittedName>
        <fullName evidence="1">Uncharacterized protein</fullName>
    </submittedName>
</protein>
<dbReference type="Proteomes" id="UP000324222">
    <property type="component" value="Unassembled WGS sequence"/>
</dbReference>
<gene>
    <name evidence="1" type="ORF">E2C01_079193</name>
</gene>
<proteinExistence type="predicted"/>
<name>A0A5B7IPN4_PORTR</name>
<comment type="caution">
    <text evidence="1">The sequence shown here is derived from an EMBL/GenBank/DDBJ whole genome shotgun (WGS) entry which is preliminary data.</text>
</comment>
<organism evidence="1 2">
    <name type="scientific">Portunus trituberculatus</name>
    <name type="common">Swimming crab</name>
    <name type="synonym">Neptunus trituberculatus</name>
    <dbReference type="NCBI Taxonomy" id="210409"/>
    <lineage>
        <taxon>Eukaryota</taxon>
        <taxon>Metazoa</taxon>
        <taxon>Ecdysozoa</taxon>
        <taxon>Arthropoda</taxon>
        <taxon>Crustacea</taxon>
        <taxon>Multicrustacea</taxon>
        <taxon>Malacostraca</taxon>
        <taxon>Eumalacostraca</taxon>
        <taxon>Eucarida</taxon>
        <taxon>Decapoda</taxon>
        <taxon>Pleocyemata</taxon>
        <taxon>Brachyura</taxon>
        <taxon>Eubrachyura</taxon>
        <taxon>Portunoidea</taxon>
        <taxon>Portunidae</taxon>
        <taxon>Portuninae</taxon>
        <taxon>Portunus</taxon>
    </lineage>
</organism>
<evidence type="ECO:0000313" key="2">
    <source>
        <dbReference type="Proteomes" id="UP000324222"/>
    </source>
</evidence>
<evidence type="ECO:0000313" key="1">
    <source>
        <dbReference type="EMBL" id="MPC84455.1"/>
    </source>
</evidence>
<accession>A0A5B7IPN4</accession>